<accession>A0A8X7CEB2</accession>
<evidence type="ECO:0000313" key="3">
    <source>
        <dbReference type="EMBL" id="GFY66048.1"/>
    </source>
</evidence>
<dbReference type="Proteomes" id="UP000886998">
    <property type="component" value="Unassembled WGS sequence"/>
</dbReference>
<reference evidence="3" key="1">
    <citation type="submission" date="2020-08" db="EMBL/GenBank/DDBJ databases">
        <title>Multicomponent nature underlies the extraordinary mechanical properties of spider dragline silk.</title>
        <authorList>
            <person name="Kono N."/>
            <person name="Nakamura H."/>
            <person name="Mori M."/>
            <person name="Yoshida Y."/>
            <person name="Ohtoshi R."/>
            <person name="Malay A.D."/>
            <person name="Moran D.A.P."/>
            <person name="Tomita M."/>
            <person name="Numata K."/>
            <person name="Arakawa K."/>
        </authorList>
    </citation>
    <scope>NUCLEOTIDE SEQUENCE</scope>
</reference>
<feature type="region of interest" description="Disordered" evidence="1">
    <location>
        <begin position="61"/>
        <end position="84"/>
    </location>
</feature>
<organism evidence="3 4">
    <name type="scientific">Trichonephila inaurata madagascariensis</name>
    <dbReference type="NCBI Taxonomy" id="2747483"/>
    <lineage>
        <taxon>Eukaryota</taxon>
        <taxon>Metazoa</taxon>
        <taxon>Ecdysozoa</taxon>
        <taxon>Arthropoda</taxon>
        <taxon>Chelicerata</taxon>
        <taxon>Arachnida</taxon>
        <taxon>Araneae</taxon>
        <taxon>Araneomorphae</taxon>
        <taxon>Entelegynae</taxon>
        <taxon>Araneoidea</taxon>
        <taxon>Nephilidae</taxon>
        <taxon>Trichonephila</taxon>
        <taxon>Trichonephila inaurata</taxon>
    </lineage>
</organism>
<gene>
    <name evidence="2" type="ORF">TNIN_188681</name>
    <name evidence="3" type="ORF">TNIN_393931</name>
</gene>
<keyword evidence="4" id="KW-1185">Reference proteome</keyword>
<name>A0A8X7CEB2_9ARAC</name>
<evidence type="ECO:0000313" key="2">
    <source>
        <dbReference type="EMBL" id="GFS31095.1"/>
    </source>
</evidence>
<dbReference type="EMBL" id="BMAV01024206">
    <property type="protein sequence ID" value="GFS31095.1"/>
    <property type="molecule type" value="Genomic_DNA"/>
</dbReference>
<protein>
    <submittedName>
        <fullName evidence="3">Uncharacterized protein</fullName>
    </submittedName>
</protein>
<dbReference type="EMBL" id="BMAV01015810">
    <property type="protein sequence ID" value="GFY66048.1"/>
    <property type="molecule type" value="Genomic_DNA"/>
</dbReference>
<evidence type="ECO:0000256" key="1">
    <source>
        <dbReference type="SAM" id="MobiDB-lite"/>
    </source>
</evidence>
<proteinExistence type="predicted"/>
<sequence>MEDGIRIDVDWRQANCNIGGYRSQCNAQSIIRENIFRTLDPYRENLGDPKGAVDPGFLLMDNGHPHDSAGRRLSGKKGLASQIT</sequence>
<dbReference type="AlphaFoldDB" id="A0A8X7CEB2"/>
<evidence type="ECO:0000313" key="4">
    <source>
        <dbReference type="Proteomes" id="UP000886998"/>
    </source>
</evidence>
<comment type="caution">
    <text evidence="3">The sequence shown here is derived from an EMBL/GenBank/DDBJ whole genome shotgun (WGS) entry which is preliminary data.</text>
</comment>